<dbReference type="SUPFAM" id="SSF50129">
    <property type="entry name" value="GroES-like"/>
    <property type="match status" value="1"/>
</dbReference>
<dbReference type="InterPro" id="IPR013149">
    <property type="entry name" value="ADH-like_C"/>
</dbReference>
<dbReference type="KEGG" id="sxi:SXIM_13420"/>
<evidence type="ECO:0000256" key="6">
    <source>
        <dbReference type="ARBA" id="ARBA00037908"/>
    </source>
</evidence>
<keyword evidence="2 12" id="KW-0479">Metal-binding</keyword>
<evidence type="ECO:0000256" key="11">
    <source>
        <dbReference type="ARBA" id="ARBA00049085"/>
    </source>
</evidence>
<dbReference type="PROSITE" id="PS00059">
    <property type="entry name" value="ADH_ZINC"/>
    <property type="match status" value="1"/>
</dbReference>
<dbReference type="InterPro" id="IPR020843">
    <property type="entry name" value="ER"/>
</dbReference>
<dbReference type="PANTHER" id="PTHR43401">
    <property type="entry name" value="L-THREONINE 3-DEHYDROGENASE"/>
    <property type="match status" value="1"/>
</dbReference>
<dbReference type="InterPro" id="IPR011032">
    <property type="entry name" value="GroES-like_sf"/>
</dbReference>
<dbReference type="GO" id="GO:0016491">
    <property type="term" value="F:oxidoreductase activity"/>
    <property type="evidence" value="ECO:0007669"/>
    <property type="project" value="UniProtKB-KW"/>
</dbReference>
<sequence length="341" mass="34782">MTRGSTARSVLIEEPGRHRLVTGPPAEPGPGEVRVAVRAAGICASDREVYEGTRAPGYVRYPIVPGHEWAGTIEAVGEGVDPSLIGRGTVAEGFRACGMCERCRTGQTSLCTAGYEETGFTRPGAFADTVVVPARLLHPLPDGVDLSAAALLEPAAVVAAAVLAAPPSPGERVAVVGAGTLGLLAVQFLAASSPGELLAIDPRKRPLEQAAAFGATATVTPDAANALHGRYDLVIETAGAPTTARDATLLARRGGRVVLTGMPEAGAVGIDPVHLSVSQLTVSSVFGATPAAWSYAVRAFGGGLLRPADLITHQLPLESFGEAIELVGSGDPEVGKVLLTP</sequence>
<dbReference type="Pfam" id="PF00107">
    <property type="entry name" value="ADH_zinc_N"/>
    <property type="match status" value="1"/>
</dbReference>
<evidence type="ECO:0000256" key="4">
    <source>
        <dbReference type="ARBA" id="ARBA00023002"/>
    </source>
</evidence>
<dbReference type="InterPro" id="IPR013154">
    <property type="entry name" value="ADH-like_N"/>
</dbReference>
<dbReference type="Pfam" id="PF08240">
    <property type="entry name" value="ADH_N"/>
    <property type="match status" value="1"/>
</dbReference>
<dbReference type="AlphaFoldDB" id="A0A0F7CND6"/>
<comment type="function">
    <text evidence="5">Catalyzes the oxidation of 2-deoxy-scyllo-inosamine (DOIA) with NAD(+) or NADP(+), forming 3-amino-2,3-dideoxy-scyllo-inosose (amino-DOI).</text>
</comment>
<evidence type="ECO:0000313" key="14">
    <source>
        <dbReference type="EMBL" id="AKG42726.1"/>
    </source>
</evidence>
<dbReference type="EC" id="1.1.1.329" evidence="8"/>
<dbReference type="GO" id="GO:0008270">
    <property type="term" value="F:zinc ion binding"/>
    <property type="evidence" value="ECO:0007669"/>
    <property type="project" value="InterPro"/>
</dbReference>
<dbReference type="SMART" id="SM00829">
    <property type="entry name" value="PKS_ER"/>
    <property type="match status" value="1"/>
</dbReference>
<evidence type="ECO:0000256" key="9">
    <source>
        <dbReference type="ARBA" id="ARBA00039387"/>
    </source>
</evidence>
<evidence type="ECO:0000256" key="1">
    <source>
        <dbReference type="ARBA" id="ARBA00001947"/>
    </source>
</evidence>
<dbReference type="RefSeq" id="WP_030726219.1">
    <property type="nucleotide sequence ID" value="NZ_CP009922.3"/>
</dbReference>
<comment type="catalytic activity">
    <reaction evidence="10">
        <text>2-deoxy-scyllo-inosamine + NAD(+) = 3-amino-2,3-dideoxy-scyllo-inosose + NADH + H(+)</text>
        <dbReference type="Rhea" id="RHEA:33883"/>
        <dbReference type="ChEBI" id="CHEBI:15378"/>
        <dbReference type="ChEBI" id="CHEBI:57540"/>
        <dbReference type="ChEBI" id="CHEBI:57945"/>
        <dbReference type="ChEBI" id="CHEBI:65002"/>
        <dbReference type="ChEBI" id="CHEBI:65003"/>
        <dbReference type="EC" id="1.1.1.329"/>
    </reaction>
</comment>
<name>A0A0F7CND6_9ACTN</name>
<comment type="pathway">
    <text evidence="6">Metabolic intermediate biosynthesis; 2-deoxystreptamine biosynthesis; 2-deoxystreptamine from D-glucose 6-phosphate: step 3/4.</text>
</comment>
<reference evidence="14" key="1">
    <citation type="submission" date="2019-08" db="EMBL/GenBank/DDBJ databases">
        <title>Complete genome sequence of a mangrove-derived Streptomyces xiamenensis.</title>
        <authorList>
            <person name="Xu J."/>
        </authorList>
    </citation>
    <scope>NUCLEOTIDE SEQUENCE</scope>
    <source>
        <strain evidence="14">318</strain>
    </source>
</reference>
<dbReference type="InterPro" id="IPR002328">
    <property type="entry name" value="ADH_Zn_CS"/>
</dbReference>
<dbReference type="InterPro" id="IPR050129">
    <property type="entry name" value="Zn_alcohol_dh"/>
</dbReference>
<dbReference type="Proteomes" id="UP000034034">
    <property type="component" value="Chromosome"/>
</dbReference>
<evidence type="ECO:0000256" key="10">
    <source>
        <dbReference type="ARBA" id="ARBA00048685"/>
    </source>
</evidence>
<dbReference type="EMBL" id="CP009922">
    <property type="protein sequence ID" value="AKG42726.1"/>
    <property type="molecule type" value="Genomic_DNA"/>
</dbReference>
<comment type="similarity">
    <text evidence="7">Belongs to the zinc-containing alcohol dehydrogenase family. DOIA dehydrogenase subfamily.</text>
</comment>
<evidence type="ECO:0000256" key="3">
    <source>
        <dbReference type="ARBA" id="ARBA00022833"/>
    </source>
</evidence>
<evidence type="ECO:0000256" key="8">
    <source>
        <dbReference type="ARBA" id="ARBA00039102"/>
    </source>
</evidence>
<dbReference type="Gene3D" id="3.40.50.720">
    <property type="entry name" value="NAD(P)-binding Rossmann-like Domain"/>
    <property type="match status" value="1"/>
</dbReference>
<dbReference type="SUPFAM" id="SSF51735">
    <property type="entry name" value="NAD(P)-binding Rossmann-fold domains"/>
    <property type="match status" value="1"/>
</dbReference>
<dbReference type="PANTHER" id="PTHR43401:SF2">
    <property type="entry name" value="L-THREONINE 3-DEHYDROGENASE"/>
    <property type="match status" value="1"/>
</dbReference>
<keyword evidence="15" id="KW-1185">Reference proteome</keyword>
<dbReference type="Gene3D" id="3.90.180.10">
    <property type="entry name" value="Medium-chain alcohol dehydrogenases, catalytic domain"/>
    <property type="match status" value="1"/>
</dbReference>
<gene>
    <name evidence="14" type="ORF">SXIM_13420</name>
</gene>
<dbReference type="STRING" id="408015.SXIM_13420"/>
<comment type="cofactor">
    <cofactor evidence="1 12">
        <name>Zn(2+)</name>
        <dbReference type="ChEBI" id="CHEBI:29105"/>
    </cofactor>
</comment>
<comment type="catalytic activity">
    <reaction evidence="11">
        <text>2-deoxy-scyllo-inosamine + NADP(+) = 3-amino-2,3-dideoxy-scyllo-inosose + NADPH + H(+)</text>
        <dbReference type="Rhea" id="RHEA:33879"/>
        <dbReference type="ChEBI" id="CHEBI:15378"/>
        <dbReference type="ChEBI" id="CHEBI:57783"/>
        <dbReference type="ChEBI" id="CHEBI:58349"/>
        <dbReference type="ChEBI" id="CHEBI:65002"/>
        <dbReference type="ChEBI" id="CHEBI:65003"/>
        <dbReference type="EC" id="1.1.1.329"/>
    </reaction>
</comment>
<dbReference type="InterPro" id="IPR036291">
    <property type="entry name" value="NAD(P)-bd_dom_sf"/>
</dbReference>
<protein>
    <recommendedName>
        <fullName evidence="9">2-deoxy-scyllo-inosamine dehydrogenase</fullName>
        <ecNumber evidence="8">1.1.1.329</ecNumber>
    </recommendedName>
</protein>
<evidence type="ECO:0000259" key="13">
    <source>
        <dbReference type="SMART" id="SM00829"/>
    </source>
</evidence>
<dbReference type="HOGENOM" id="CLU_026673_11_5_11"/>
<accession>A0A0F7CND6</accession>
<keyword evidence="4" id="KW-0560">Oxidoreductase</keyword>
<evidence type="ECO:0000256" key="5">
    <source>
        <dbReference type="ARBA" id="ARBA00037678"/>
    </source>
</evidence>
<proteinExistence type="inferred from homology"/>
<dbReference type="PATRIC" id="fig|408015.6.peg.1375"/>
<feature type="domain" description="Enoyl reductase (ER)" evidence="13">
    <location>
        <begin position="16"/>
        <end position="339"/>
    </location>
</feature>
<evidence type="ECO:0000256" key="2">
    <source>
        <dbReference type="ARBA" id="ARBA00022723"/>
    </source>
</evidence>
<evidence type="ECO:0000256" key="12">
    <source>
        <dbReference type="RuleBase" id="RU361277"/>
    </source>
</evidence>
<keyword evidence="3 12" id="KW-0862">Zinc</keyword>
<evidence type="ECO:0000256" key="7">
    <source>
        <dbReference type="ARBA" id="ARBA00038004"/>
    </source>
</evidence>
<organism evidence="14 15">
    <name type="scientific">Streptomyces xiamenensis</name>
    <dbReference type="NCBI Taxonomy" id="408015"/>
    <lineage>
        <taxon>Bacteria</taxon>
        <taxon>Bacillati</taxon>
        <taxon>Actinomycetota</taxon>
        <taxon>Actinomycetes</taxon>
        <taxon>Kitasatosporales</taxon>
        <taxon>Streptomycetaceae</taxon>
        <taxon>Streptomyces</taxon>
    </lineage>
</organism>
<evidence type="ECO:0000313" key="15">
    <source>
        <dbReference type="Proteomes" id="UP000034034"/>
    </source>
</evidence>